<evidence type="ECO:0000313" key="4">
    <source>
        <dbReference type="Proteomes" id="UP000076420"/>
    </source>
</evidence>
<dbReference type="EnsemblMetazoa" id="BGLB020279-RB">
    <property type="protein sequence ID" value="BGLB020279-PB"/>
    <property type="gene ID" value="BGLB020279"/>
</dbReference>
<dbReference type="AlphaFoldDB" id="A0A2C9KJ30"/>
<name>A0A2C9KJ30_BIOGL</name>
<feature type="transmembrane region" description="Helical" evidence="1">
    <location>
        <begin position="6"/>
        <end position="24"/>
    </location>
</feature>
<protein>
    <recommendedName>
        <fullName evidence="2">Apple domain-containing protein</fullName>
    </recommendedName>
</protein>
<keyword evidence="1" id="KW-0812">Transmembrane</keyword>
<evidence type="ECO:0000259" key="2">
    <source>
        <dbReference type="PROSITE" id="PS50948"/>
    </source>
</evidence>
<dbReference type="VEuPathDB" id="VectorBase:BGLAX_033502"/>
<keyword evidence="1" id="KW-1133">Transmembrane helix</keyword>
<accession>A0A2C9KJ30</accession>
<dbReference type="OrthoDB" id="6078129at2759"/>
<keyword evidence="1" id="KW-0472">Membrane</keyword>
<proteinExistence type="predicted"/>
<dbReference type="KEGG" id="bgt:106057356"/>
<dbReference type="PROSITE" id="PS50948">
    <property type="entry name" value="PAN"/>
    <property type="match status" value="1"/>
</dbReference>
<evidence type="ECO:0000256" key="1">
    <source>
        <dbReference type="SAM" id="Phobius"/>
    </source>
</evidence>
<dbReference type="Proteomes" id="UP000076420">
    <property type="component" value="Unassembled WGS sequence"/>
</dbReference>
<sequence length="253" mass="28882">MLVNELYVTIVILITCFYLHGLLCQTDGMIKATFKSYPNLSSFGQVINQGTNHSRLWCAFQCLSNPNCTGFRYRQTCQIVDNNVNTSVLNFSTGDDVLRKRKVFLRDLSYNPVNLSMYSLSKLPVRLTLGDMVYLRATLVKHGDVRVTLFEQLDQLNTTYEFRARCTTSACGNKYVTISNRYDGTWNMSTYSSIPAYSLAVNETFEYHMLVTSQGLVTYLKNVYQYTLSTLLLHTNVNYVVLSGNIQVEEFSL</sequence>
<feature type="domain" description="Apple" evidence="2">
    <location>
        <begin position="24"/>
        <end position="102"/>
    </location>
</feature>
<dbReference type="VEuPathDB" id="VectorBase:BGLB020279"/>
<reference evidence="3" key="1">
    <citation type="submission" date="2020-05" db="UniProtKB">
        <authorList>
            <consortium name="EnsemblMetazoa"/>
        </authorList>
    </citation>
    <scope>IDENTIFICATION</scope>
    <source>
        <strain evidence="3">BB02</strain>
    </source>
</reference>
<dbReference type="InterPro" id="IPR003609">
    <property type="entry name" value="Pan_app"/>
</dbReference>
<gene>
    <name evidence="3" type="primary">106057356</name>
</gene>
<evidence type="ECO:0000313" key="3">
    <source>
        <dbReference type="EnsemblMetazoa" id="BGLB020279-PB"/>
    </source>
</evidence>
<organism evidence="3 4">
    <name type="scientific">Biomphalaria glabrata</name>
    <name type="common">Bloodfluke planorb</name>
    <name type="synonym">Freshwater snail</name>
    <dbReference type="NCBI Taxonomy" id="6526"/>
    <lineage>
        <taxon>Eukaryota</taxon>
        <taxon>Metazoa</taxon>
        <taxon>Spiralia</taxon>
        <taxon>Lophotrochozoa</taxon>
        <taxon>Mollusca</taxon>
        <taxon>Gastropoda</taxon>
        <taxon>Heterobranchia</taxon>
        <taxon>Euthyneura</taxon>
        <taxon>Panpulmonata</taxon>
        <taxon>Hygrophila</taxon>
        <taxon>Lymnaeoidea</taxon>
        <taxon>Planorbidae</taxon>
        <taxon>Biomphalaria</taxon>
    </lineage>
</organism>